<dbReference type="CDD" id="cd00833">
    <property type="entry name" value="PKS"/>
    <property type="match status" value="1"/>
</dbReference>
<dbReference type="EMBL" id="NKYE01000011">
    <property type="protein sequence ID" value="OZM71802.1"/>
    <property type="molecule type" value="Genomic_DNA"/>
</dbReference>
<dbReference type="Pfam" id="PF13193">
    <property type="entry name" value="AMP-binding_C"/>
    <property type="match status" value="1"/>
</dbReference>
<dbReference type="GO" id="GO:0017000">
    <property type="term" value="P:antibiotic biosynthetic process"/>
    <property type="evidence" value="ECO:0007669"/>
    <property type="project" value="UniProtKB-KW"/>
</dbReference>
<dbReference type="InterPro" id="IPR042099">
    <property type="entry name" value="ANL_N_sf"/>
</dbReference>
<evidence type="ECO:0000256" key="3">
    <source>
        <dbReference type="ARBA" id="ARBA00007380"/>
    </source>
</evidence>
<keyword evidence="8" id="KW-0808">Transferase</keyword>
<dbReference type="GO" id="GO:0004312">
    <property type="term" value="F:fatty acid synthase activity"/>
    <property type="evidence" value="ECO:0007669"/>
    <property type="project" value="TreeGrafter"/>
</dbReference>
<evidence type="ECO:0000259" key="13">
    <source>
        <dbReference type="PROSITE" id="PS50075"/>
    </source>
</evidence>
<evidence type="ECO:0000256" key="11">
    <source>
        <dbReference type="ARBA" id="ARBA00033440"/>
    </source>
</evidence>
<dbReference type="GO" id="GO:0006633">
    <property type="term" value="P:fatty acid biosynthetic process"/>
    <property type="evidence" value="ECO:0007669"/>
    <property type="project" value="InterPro"/>
</dbReference>
<dbReference type="Gene3D" id="3.40.50.12780">
    <property type="entry name" value="N-terminal domain of ligase-like"/>
    <property type="match status" value="1"/>
</dbReference>
<dbReference type="InterPro" id="IPR016036">
    <property type="entry name" value="Malonyl_transacylase_ACP-bd"/>
</dbReference>
<dbReference type="PROSITE" id="PS50075">
    <property type="entry name" value="CARRIER"/>
    <property type="match status" value="2"/>
</dbReference>
<dbReference type="InterPro" id="IPR014043">
    <property type="entry name" value="Acyl_transferase_dom"/>
</dbReference>
<keyword evidence="7" id="KW-0436">Ligase</keyword>
<dbReference type="Gene3D" id="3.40.366.10">
    <property type="entry name" value="Malonyl-Coenzyme A Acyl Carrier Protein, domain 2"/>
    <property type="match status" value="1"/>
</dbReference>
<feature type="domain" description="Ketosynthase family 3 (KS3)" evidence="14">
    <location>
        <begin position="36"/>
        <end position="457"/>
    </location>
</feature>
<dbReference type="GO" id="GO:0031177">
    <property type="term" value="F:phosphopantetheine binding"/>
    <property type="evidence" value="ECO:0007669"/>
    <property type="project" value="InterPro"/>
</dbReference>
<dbReference type="InterPro" id="IPR016039">
    <property type="entry name" value="Thiolase-like"/>
</dbReference>
<dbReference type="InterPro" id="IPR009081">
    <property type="entry name" value="PP-bd_ACP"/>
</dbReference>
<comment type="caution">
    <text evidence="15">The sequence shown here is derived from an EMBL/GenBank/DDBJ whole genome shotgun (WGS) entry which is preliminary data.</text>
</comment>
<dbReference type="Gene3D" id="1.10.1200.10">
    <property type="entry name" value="ACP-like"/>
    <property type="match status" value="2"/>
</dbReference>
<protein>
    <recommendedName>
        <fullName evidence="4">Phenyloxazoline synthase MbtB</fullName>
    </recommendedName>
    <alternativeName>
        <fullName evidence="11">Mycobactin synthetase protein B</fullName>
    </alternativeName>
</protein>
<dbReference type="Gene3D" id="3.30.559.30">
    <property type="entry name" value="Nonribosomal peptide synthetase, condensation domain"/>
    <property type="match status" value="2"/>
</dbReference>
<dbReference type="PROSITE" id="PS00012">
    <property type="entry name" value="PHOSPHOPANTETHEINE"/>
    <property type="match status" value="1"/>
</dbReference>
<dbReference type="Gene3D" id="3.30.300.30">
    <property type="match status" value="1"/>
</dbReference>
<dbReference type="FunFam" id="1.10.1200.10:FF:000005">
    <property type="entry name" value="Nonribosomal peptide synthetase 1"/>
    <property type="match status" value="1"/>
</dbReference>
<organism evidence="15 16">
    <name type="scientific">Amycolatopsis antarctica</name>
    <dbReference type="NCBI Taxonomy" id="1854586"/>
    <lineage>
        <taxon>Bacteria</taxon>
        <taxon>Bacillati</taxon>
        <taxon>Actinomycetota</taxon>
        <taxon>Actinomycetes</taxon>
        <taxon>Pseudonocardiales</taxon>
        <taxon>Pseudonocardiaceae</taxon>
        <taxon>Amycolatopsis</taxon>
    </lineage>
</organism>
<dbReference type="InterPro" id="IPR010071">
    <property type="entry name" value="AA_adenyl_dom"/>
</dbReference>
<name>A0A263D049_9PSEU</name>
<dbReference type="InterPro" id="IPR001227">
    <property type="entry name" value="Ac_transferase_dom_sf"/>
</dbReference>
<dbReference type="SMART" id="SM01294">
    <property type="entry name" value="PKS_PP_betabranch"/>
    <property type="match status" value="1"/>
</dbReference>
<dbReference type="InterPro" id="IPR045851">
    <property type="entry name" value="AMP-bd_C_sf"/>
</dbReference>
<dbReference type="CDD" id="cd12114">
    <property type="entry name" value="A_NRPS_TlmIV_like"/>
    <property type="match status" value="1"/>
</dbReference>
<dbReference type="InterPro" id="IPR025110">
    <property type="entry name" value="AMP-bd_C"/>
</dbReference>
<dbReference type="Pfam" id="PF16197">
    <property type="entry name" value="KAsynt_C_assoc"/>
    <property type="match status" value="1"/>
</dbReference>
<dbReference type="SMART" id="SM00823">
    <property type="entry name" value="PKS_PP"/>
    <property type="match status" value="2"/>
</dbReference>
<sequence>MTDATEMAARLARLTDAQRNLLARKLGLAAPERPVAEPVAVVGIGCRLPGGIDSPAAFWDALCAGRDLIGEVPAERWDAAEWYDADPAAPGVMNSRWGGFLDDVAGFDRAYFGIPADEAARMDPQQRILLETANAALTDAGVPASSLAGTRTGVYMASMTDDYTWLQTTDPASVTVHTGTGTQRSILANRLSHDLDLRGPSVALDTACSSSLVAVHLACQSIRAGESEIALAGGVNVMASPVTSVIYAKLGMLAADGRCKTFDASADGFVRGEGCGVVVLKRLSAAVRDGDAIWAVVRGTAIGQDGRTSSITAPSGPAQSAVIGHALDQAGVSPAEVSLVETHGTGTALGDPLELEALAAAVGADREDGRRCLLGAVKTNLGHLEAAAGVVGLIKTALSLHHGMVPPVLHQRQRNPRIDLTSTPFTIPTTPQPLPAGYAGISSFGFGGALAHAVLAPAPPAAPDRAPAHEGPALITVSARTPAALGELAAGYADQLSHGEVSLPDLAYTALLRRDPHPYRAAVVAATAAEAIEGLRRIPATVTPAMSTVDRASEDTRVALVFPGQGAVGRDTAARLYRDAPAFRAAVGECDEAFRAAMAWSPADALSGAGTPDLTDTRHAQAVQFTLQVALTAMWRSWGLAPAAVTGQSLGEVAAAHAAGALGLGDAVAVVTARAALMARLQGQGASAVVELGAEAAAELAARHGLSVAGRLAPTTTLVSGEPDAVRTLIDRLAADGVFTHELRTGGLAFHSPAMAALAPELRAALAGISPARPHTTMVSTVTGRSLDVPVDGTYWARNLAEPFTLPDAVAEVTARGIDCWAEVSAHPALSRSVRAVAGPELTIVPSLTRGEDELHGLLTSAGTLLSRGVPLDRAALAPTGSTVRLAGYPWQHETAWLPVRPVRRFPTGRAASHEAPVAEPVPASGTAEPPVAAEPAPATAATGQEDTVAATGVADELELALRGMWADVLVVEPGLIGSDSNFFDHGGNSLKGFSLVRRISEELDVRIPMDTIADLLTIRDLAAYIRSATTPDELARPETSTGPPPPTGAPDGTGSAGSAEGSGSAVPAATGAAVPPPGDGAPEPGPDRHEPFPLLPIQRAYWVGQGLELGGVSARHYLEYEMAEADVDRLAAAWNRLVRRHEMLRAVVDPDGRQRILPSVPEYRIEVGDLTGAAAAETEAALDRVRGRLCDPPRGSDEWPLFDLHATRMPGGTTRIHLTVDMLLCDGRSFAILSEEWRRLYEAPTARLEPLGLSFRDIVLEHLATTAAHTGPDPYWAPRLPDLPPPPQLPWARDPGELGTPRFVRRSARVDAERWERIRAASARSGLGASALLLTLYAEALATWSAAPEFCVNVTTFTLRAAHAAGDGVVGDFTSNVPVAVDAGSAPTLRERARRVQRRLWSDLEHVGRGGVELVAEANALRGDDAFRLGVPYVFTSLLAGDDGTGAPVPFGWLGRRVHSVAQTPQVLVDLQVMQDGGELVLDFDTIDDMFPDGLPGAVFDALVGLLGALADQPAAWETGPLALTPRRQLTARAAVNRTDAAIPAGGLHEPFLRRARTDPDAVAVAWGEHTVSYGDLDGASERVATRLEQHGVGRGDRVAVAMRKGWEQFAAVIGVHKAGAAYVPVDPDLPALRRRELVERTGAAVVLTQPAIADELEMPDGVAVLAVDGSREQPRERSSPAGDDLAYVIFTSGSTGVPKGVMVHHRAALNTVLDINARLGAGPGDAVLALSSLSFDLSVYDVFGLLAAGGTAVLPEHGRAQDPAHWADLAERHRVTLWNTVPALYGMYIELLEGAPPGRSRVSALRAVLLSGDWIPLTLPERSRAVLPDAGITSLGGATEAAVWSIHHPVGEPDPRWHSVPYGTPLTNQRFHVCNAAGLPCPDWVPGELYIAGVGVAQGYLGEAERTAAAFVMDPHTGERRYRTGDLGRYTPDGIIEFLGRRDHQVKVQGHRIELGEIEAALLTVPGVAEAAAVVLGARDARRALAAHVVAAEPGSTPRSVREHLTRRLPGYMVPPTVTFWERLPLTGNGKIDRGALVAAGADEDAGSGTVAGAGFVDAAGPVEIALARIWRDVLGVERIGVHDRFFELGGDSILSIQVVSRASREGIRLSPRNLFEHQTIAELAAVAGKAPAVSGAEVTVDGDDAEGIPLTPIQRWFFALELENPAHFNQSLLLEPERGALDPDRLTAAIAAVAERHDAFRLRFRRDAEGTWTQVRADRPGVAVGRIEVTGHDRYGIEAAAERENAMLDLAEGPVARALLVLDGSGCTALLLAVHHLVVDGVSWRVLLDDLALAYQGGELPPPPARFSGHARAQAARAEDPELRERVPHWQRYLDAAPLVPVAAGPERDADSVSRSLGTGETAALLTRAGAAYRTRVDELLLTALAMTAGGDAGSGPLRVDVEGHGREAGELADTVGWFTTVTPAVLDLAGIDPDAEPGRAMATVKEQLRAAPGRPGDFGLLRHGPRRDWPAGPDPVPAAAIVFNYLGRLDGIGGGLLRIADGQDGRSRDPVNRRPWPVEIDCRVLDGRFEVAWTYDSAVHDRAAAEQAVDTFVAAVRALVHHCTGPGAGGYTPSDFPLAELSDETLAIVLEQFREAQPADDEEETAP</sequence>
<keyword evidence="5" id="KW-0596">Phosphopantetheine</keyword>
<accession>A0A263D049</accession>
<comment type="pathway">
    <text evidence="2">Siderophore biosynthesis; mycobactin biosynthesis.</text>
</comment>
<evidence type="ECO:0000256" key="1">
    <source>
        <dbReference type="ARBA" id="ARBA00001957"/>
    </source>
</evidence>
<dbReference type="Pfam" id="PF00109">
    <property type="entry name" value="ketoacyl-synt"/>
    <property type="match status" value="1"/>
</dbReference>
<evidence type="ECO:0000256" key="8">
    <source>
        <dbReference type="ARBA" id="ARBA00022679"/>
    </source>
</evidence>
<dbReference type="Pfam" id="PF02801">
    <property type="entry name" value="Ketoacyl-synt_C"/>
    <property type="match status" value="1"/>
</dbReference>
<dbReference type="GO" id="GO:0071770">
    <property type="term" value="P:DIM/DIP cell wall layer assembly"/>
    <property type="evidence" value="ECO:0007669"/>
    <property type="project" value="TreeGrafter"/>
</dbReference>
<evidence type="ECO:0000256" key="7">
    <source>
        <dbReference type="ARBA" id="ARBA00022598"/>
    </source>
</evidence>
<dbReference type="SUPFAM" id="SSF52151">
    <property type="entry name" value="FabD/lysophospholipase-like"/>
    <property type="match status" value="1"/>
</dbReference>
<dbReference type="Gene3D" id="3.40.47.10">
    <property type="match status" value="1"/>
</dbReference>
<evidence type="ECO:0000256" key="12">
    <source>
        <dbReference type="SAM" id="MobiDB-lite"/>
    </source>
</evidence>
<dbReference type="InterPro" id="IPR006162">
    <property type="entry name" value="Ppantetheine_attach_site"/>
</dbReference>
<comment type="similarity">
    <text evidence="10">In the C-terminal section; belongs to the NRP synthetase family.</text>
</comment>
<evidence type="ECO:0000256" key="4">
    <source>
        <dbReference type="ARBA" id="ARBA00016743"/>
    </source>
</evidence>
<keyword evidence="9" id="KW-0045">Antibiotic biosynthesis</keyword>
<dbReference type="InterPro" id="IPR020806">
    <property type="entry name" value="PKS_PP-bd"/>
</dbReference>
<dbReference type="GO" id="GO:0005886">
    <property type="term" value="C:plasma membrane"/>
    <property type="evidence" value="ECO:0007669"/>
    <property type="project" value="TreeGrafter"/>
</dbReference>
<evidence type="ECO:0000256" key="9">
    <source>
        <dbReference type="ARBA" id="ARBA00023194"/>
    </source>
</evidence>
<dbReference type="SUPFAM" id="SSF52777">
    <property type="entry name" value="CoA-dependent acyltransferases"/>
    <property type="match status" value="4"/>
</dbReference>
<dbReference type="CDD" id="cd19535">
    <property type="entry name" value="Cyc_NRPS"/>
    <property type="match status" value="1"/>
</dbReference>
<comment type="similarity">
    <text evidence="3">Belongs to the ATP-dependent AMP-binding enzyme family. MbtB subfamily.</text>
</comment>
<dbReference type="PROSITE" id="PS52004">
    <property type="entry name" value="KS3_2"/>
    <property type="match status" value="1"/>
</dbReference>
<keyword evidence="6" id="KW-0597">Phosphoprotein</keyword>
<evidence type="ECO:0000256" key="5">
    <source>
        <dbReference type="ARBA" id="ARBA00022450"/>
    </source>
</evidence>
<feature type="region of interest" description="Disordered" evidence="12">
    <location>
        <begin position="911"/>
        <end position="946"/>
    </location>
</feature>
<dbReference type="Pfam" id="PF00501">
    <property type="entry name" value="AMP-binding"/>
    <property type="match status" value="1"/>
</dbReference>
<dbReference type="Gene3D" id="3.30.70.3290">
    <property type="match status" value="1"/>
</dbReference>
<feature type="compositionally biased region" description="Low complexity" evidence="12">
    <location>
        <begin position="1050"/>
        <end position="1074"/>
    </location>
</feature>
<evidence type="ECO:0000259" key="14">
    <source>
        <dbReference type="PROSITE" id="PS52004"/>
    </source>
</evidence>
<proteinExistence type="inferred from homology"/>
<dbReference type="InterPro" id="IPR014031">
    <property type="entry name" value="Ketoacyl_synth_C"/>
</dbReference>
<dbReference type="Proteomes" id="UP000242444">
    <property type="component" value="Unassembled WGS sequence"/>
</dbReference>
<dbReference type="NCBIfam" id="TIGR01720">
    <property type="entry name" value="NRPS-para261"/>
    <property type="match status" value="1"/>
</dbReference>
<dbReference type="Pfam" id="PF00668">
    <property type="entry name" value="Condensation"/>
    <property type="match status" value="2"/>
</dbReference>
<dbReference type="SUPFAM" id="SSF47336">
    <property type="entry name" value="ACP-like"/>
    <property type="match status" value="2"/>
</dbReference>
<dbReference type="InParanoid" id="A0A263D049"/>
<dbReference type="GO" id="GO:0005737">
    <property type="term" value="C:cytoplasm"/>
    <property type="evidence" value="ECO:0007669"/>
    <property type="project" value="TreeGrafter"/>
</dbReference>
<feature type="compositionally biased region" description="Low complexity" evidence="12">
    <location>
        <begin position="927"/>
        <end position="943"/>
    </location>
</feature>
<feature type="domain" description="Carrier" evidence="13">
    <location>
        <begin position="953"/>
        <end position="1030"/>
    </location>
</feature>
<dbReference type="SMART" id="SM00825">
    <property type="entry name" value="PKS_KS"/>
    <property type="match status" value="1"/>
</dbReference>
<dbReference type="SUPFAM" id="SSF53901">
    <property type="entry name" value="Thiolase-like"/>
    <property type="match status" value="1"/>
</dbReference>
<dbReference type="OrthoDB" id="2472181at2"/>
<keyword evidence="16" id="KW-1185">Reference proteome</keyword>
<dbReference type="SMART" id="SM00827">
    <property type="entry name" value="PKS_AT"/>
    <property type="match status" value="1"/>
</dbReference>
<dbReference type="FunFam" id="3.40.47.10:FF:000019">
    <property type="entry name" value="Polyketide synthase type I"/>
    <property type="match status" value="1"/>
</dbReference>
<dbReference type="Gene3D" id="3.30.559.10">
    <property type="entry name" value="Chloramphenicol acetyltransferase-like domain"/>
    <property type="match status" value="2"/>
</dbReference>
<evidence type="ECO:0000256" key="2">
    <source>
        <dbReference type="ARBA" id="ARBA00005102"/>
    </source>
</evidence>
<dbReference type="PANTHER" id="PTHR43775:SF37">
    <property type="entry name" value="SI:DKEY-61P9.11"/>
    <property type="match status" value="1"/>
</dbReference>
<evidence type="ECO:0000256" key="10">
    <source>
        <dbReference type="ARBA" id="ARBA00029443"/>
    </source>
</evidence>
<dbReference type="InterPro" id="IPR001242">
    <property type="entry name" value="Condensation_dom"/>
</dbReference>
<dbReference type="InterPro" id="IPR016035">
    <property type="entry name" value="Acyl_Trfase/lysoPLipase"/>
</dbReference>
<dbReference type="InterPro" id="IPR020841">
    <property type="entry name" value="PKS_Beta-ketoAc_synthase_dom"/>
</dbReference>
<evidence type="ECO:0000256" key="6">
    <source>
        <dbReference type="ARBA" id="ARBA00022553"/>
    </source>
</evidence>
<dbReference type="InterPro" id="IPR010060">
    <property type="entry name" value="NRPS_synth"/>
</dbReference>
<dbReference type="FunFam" id="3.40.50.12780:FF:000012">
    <property type="entry name" value="Non-ribosomal peptide synthetase"/>
    <property type="match status" value="1"/>
</dbReference>
<dbReference type="InterPro" id="IPR023213">
    <property type="entry name" value="CAT-like_dom_sf"/>
</dbReference>
<dbReference type="Pfam" id="PF00550">
    <property type="entry name" value="PP-binding"/>
    <property type="match status" value="2"/>
</dbReference>
<dbReference type="SUPFAM" id="SSF55048">
    <property type="entry name" value="Probable ACP-binding domain of malonyl-CoA ACP transacylase"/>
    <property type="match status" value="1"/>
</dbReference>
<dbReference type="Pfam" id="PF00698">
    <property type="entry name" value="Acyl_transf_1"/>
    <property type="match status" value="1"/>
</dbReference>
<feature type="domain" description="Carrier" evidence="13">
    <location>
        <begin position="2060"/>
        <end position="2134"/>
    </location>
</feature>
<dbReference type="PROSITE" id="PS00455">
    <property type="entry name" value="AMP_BINDING"/>
    <property type="match status" value="1"/>
</dbReference>
<dbReference type="NCBIfam" id="TIGR01733">
    <property type="entry name" value="AA-adenyl-dom"/>
    <property type="match status" value="1"/>
</dbReference>
<dbReference type="InterPro" id="IPR000873">
    <property type="entry name" value="AMP-dep_synth/lig_dom"/>
</dbReference>
<dbReference type="FunFam" id="3.40.50.980:FF:000001">
    <property type="entry name" value="Non-ribosomal peptide synthetase"/>
    <property type="match status" value="1"/>
</dbReference>
<dbReference type="InterPro" id="IPR032821">
    <property type="entry name" value="PKS_assoc"/>
</dbReference>
<comment type="cofactor">
    <cofactor evidence="1">
        <name>pantetheine 4'-phosphate</name>
        <dbReference type="ChEBI" id="CHEBI:47942"/>
    </cofactor>
</comment>
<dbReference type="InterPro" id="IPR018201">
    <property type="entry name" value="Ketoacyl_synth_AS"/>
</dbReference>
<gene>
    <name evidence="15" type="ORF">CFN78_18410</name>
</gene>
<dbReference type="PROSITE" id="PS00606">
    <property type="entry name" value="KS3_1"/>
    <property type="match status" value="1"/>
</dbReference>
<dbReference type="InterPro" id="IPR057737">
    <property type="entry name" value="Condensation_MtbB-like"/>
</dbReference>
<reference evidence="15 16" key="1">
    <citation type="submission" date="2017-07" db="EMBL/GenBank/DDBJ databases">
        <title>Amycolatopsis antarcticus sp. nov., isolated from the surface of an Antarcticus brown macroalga.</title>
        <authorList>
            <person name="Wang J."/>
            <person name="Leiva S."/>
            <person name="Huang J."/>
            <person name="Huang Y."/>
        </authorList>
    </citation>
    <scope>NUCLEOTIDE SEQUENCE [LARGE SCALE GENOMIC DNA]</scope>
    <source>
        <strain evidence="15 16">AU-G6</strain>
    </source>
</reference>
<dbReference type="PANTHER" id="PTHR43775">
    <property type="entry name" value="FATTY ACID SYNTHASE"/>
    <property type="match status" value="1"/>
</dbReference>
<feature type="region of interest" description="Disordered" evidence="12">
    <location>
        <begin position="1030"/>
        <end position="1093"/>
    </location>
</feature>
<evidence type="ECO:0000313" key="16">
    <source>
        <dbReference type="Proteomes" id="UP000242444"/>
    </source>
</evidence>
<dbReference type="RefSeq" id="WP_094864085.1">
    <property type="nucleotide sequence ID" value="NZ_NKYE01000011.1"/>
</dbReference>
<dbReference type="InterPro" id="IPR020845">
    <property type="entry name" value="AMP-binding_CS"/>
</dbReference>
<dbReference type="InterPro" id="IPR014030">
    <property type="entry name" value="Ketoacyl_synth_N"/>
</dbReference>
<dbReference type="SUPFAM" id="SSF56801">
    <property type="entry name" value="Acetyl-CoA synthetase-like"/>
    <property type="match status" value="1"/>
</dbReference>
<dbReference type="InterPro" id="IPR036736">
    <property type="entry name" value="ACP-like_sf"/>
</dbReference>
<evidence type="ECO:0000313" key="15">
    <source>
        <dbReference type="EMBL" id="OZM71802.1"/>
    </source>
</evidence>
<dbReference type="InterPro" id="IPR050091">
    <property type="entry name" value="PKS_NRPS_Biosynth_Enz"/>
</dbReference>
<dbReference type="GO" id="GO:0004315">
    <property type="term" value="F:3-oxoacyl-[acyl-carrier-protein] synthase activity"/>
    <property type="evidence" value="ECO:0007669"/>
    <property type="project" value="InterPro"/>
</dbReference>
<dbReference type="FunFam" id="3.30.559.10:FF:000023">
    <property type="entry name" value="Non-ribosomal peptide synthetase"/>
    <property type="match status" value="1"/>
</dbReference>